<name>M4VEN4_9BACT</name>
<proteinExistence type="predicted"/>
<evidence type="ECO:0000313" key="1">
    <source>
        <dbReference type="EMBL" id="AGH97693.1"/>
    </source>
</evidence>
<organism evidence="1 2">
    <name type="scientific">Micavibrio aeruginosavorus EPB</name>
    <dbReference type="NCBI Taxonomy" id="349215"/>
    <lineage>
        <taxon>Bacteria</taxon>
        <taxon>Pseudomonadati</taxon>
        <taxon>Bdellovibrionota</taxon>
        <taxon>Bdellovibrionia</taxon>
        <taxon>Bdellovibrionales</taxon>
        <taxon>Pseudobdellovibrionaceae</taxon>
        <taxon>Micavibrio</taxon>
    </lineage>
</organism>
<dbReference type="OrthoDB" id="8232080at2"/>
<accession>M4VEN4</accession>
<dbReference type="InterPro" id="IPR025506">
    <property type="entry name" value="Abi_alpha"/>
</dbReference>
<dbReference type="EMBL" id="CP003538">
    <property type="protein sequence ID" value="AGH97693.1"/>
    <property type="molecule type" value="Genomic_DNA"/>
</dbReference>
<dbReference type="KEGG" id="man:A11S_870"/>
<dbReference type="HOGENOM" id="CLU_896622_0_0_5"/>
<dbReference type="RefSeq" id="WP_015467242.1">
    <property type="nucleotide sequence ID" value="NC_020812.1"/>
</dbReference>
<dbReference type="Pfam" id="PF14337">
    <property type="entry name" value="Abi_alpha"/>
    <property type="match status" value="1"/>
</dbReference>
<reference evidence="1 2" key="1">
    <citation type="journal article" date="2013" name="ISME J.">
        <title>By their genes ye shall know them: genomic signatures of predatory bacteria.</title>
        <authorList>
            <person name="Pasternak Z."/>
            <person name="Pietrokovski S."/>
            <person name="Rotem O."/>
            <person name="Gophna U."/>
            <person name="Lurie-Weinberger M.N."/>
            <person name="Jurkevitch E."/>
        </authorList>
    </citation>
    <scope>NUCLEOTIDE SEQUENCE [LARGE SCALE GENOMIC DNA]</scope>
    <source>
        <strain evidence="1">EPB</strain>
    </source>
</reference>
<evidence type="ECO:0008006" key="3">
    <source>
        <dbReference type="Google" id="ProtNLM"/>
    </source>
</evidence>
<sequence length="310" mass="34760">MTEQGSEDLGKEIAKANQEKWKAIQKGIDLTDRAADFLGVLFGSAPENIGGILSDQTKHWRAQNINRIASLWEERIRERGIHDEALKHLPFGDAYKLIETASTEDDEDVQAMWADLIANATDPKKSTKIKKVYIDLLQSFSSPEVIFLNLLMAAESKTHFGTKEQIDAHDQEINALANSAWRKLDKGTRDTALQNLVRLRCLAFRPPSAFVKNLFQVPRDINQSWPRGFALVNVEEFQKLIIYIEDIVLTASGVIDHKPAAKIPLQGGSMNFSNFSLNIPEMNYILTPMAKDLLGACQDVGEKNERKVVA</sequence>
<protein>
    <recommendedName>
        <fullName evidence="3">DUF4393 domain-containing protein</fullName>
    </recommendedName>
</protein>
<dbReference type="AlphaFoldDB" id="M4VEN4"/>
<gene>
    <name evidence="1" type="ORF">A11S_870</name>
</gene>
<dbReference type="Proteomes" id="UP000011932">
    <property type="component" value="Chromosome"/>
</dbReference>
<evidence type="ECO:0000313" key="2">
    <source>
        <dbReference type="Proteomes" id="UP000011932"/>
    </source>
</evidence>